<organism evidence="1 2">
    <name type="scientific">Parapedobacter deserti</name>
    <dbReference type="NCBI Taxonomy" id="1912957"/>
    <lineage>
        <taxon>Bacteria</taxon>
        <taxon>Pseudomonadati</taxon>
        <taxon>Bacteroidota</taxon>
        <taxon>Sphingobacteriia</taxon>
        <taxon>Sphingobacteriales</taxon>
        <taxon>Sphingobacteriaceae</taxon>
        <taxon>Parapedobacter</taxon>
    </lineage>
</organism>
<dbReference type="EMBL" id="JBHRTA010000027">
    <property type="protein sequence ID" value="MFC3197616.1"/>
    <property type="molecule type" value="Genomic_DNA"/>
</dbReference>
<sequence length="61" mass="7054">MPVAERIAMAEAIWDSIEKEEVSLSAAQLEELDYRMAIHDSAEMPYVSWDDVKAELRNRRS</sequence>
<dbReference type="RefSeq" id="WP_379021478.1">
    <property type="nucleotide sequence ID" value="NZ_JBHRTA010000027.1"/>
</dbReference>
<dbReference type="Pfam" id="PF09720">
    <property type="entry name" value="Unstab_antitox"/>
    <property type="match status" value="1"/>
</dbReference>
<evidence type="ECO:0000313" key="1">
    <source>
        <dbReference type="EMBL" id="MFC3197616.1"/>
    </source>
</evidence>
<gene>
    <name evidence="1" type="ORF">ACFOET_08335</name>
</gene>
<keyword evidence="2" id="KW-1185">Reference proteome</keyword>
<accession>A0ABV7JNF4</accession>
<name>A0ABV7JNF4_9SPHI</name>
<dbReference type="InterPro" id="IPR013406">
    <property type="entry name" value="CHP02574_addiction_mod"/>
</dbReference>
<protein>
    <submittedName>
        <fullName evidence="1">Addiction module protein</fullName>
    </submittedName>
</protein>
<dbReference type="NCBIfam" id="TIGR02574">
    <property type="entry name" value="stabl_TIGR02574"/>
    <property type="match status" value="1"/>
</dbReference>
<dbReference type="Proteomes" id="UP001595526">
    <property type="component" value="Unassembled WGS sequence"/>
</dbReference>
<comment type="caution">
    <text evidence="1">The sequence shown here is derived from an EMBL/GenBank/DDBJ whole genome shotgun (WGS) entry which is preliminary data.</text>
</comment>
<evidence type="ECO:0000313" key="2">
    <source>
        <dbReference type="Proteomes" id="UP001595526"/>
    </source>
</evidence>
<reference evidence="2" key="1">
    <citation type="journal article" date="2019" name="Int. J. Syst. Evol. Microbiol.">
        <title>The Global Catalogue of Microorganisms (GCM) 10K type strain sequencing project: providing services to taxonomists for standard genome sequencing and annotation.</title>
        <authorList>
            <consortium name="The Broad Institute Genomics Platform"/>
            <consortium name="The Broad Institute Genome Sequencing Center for Infectious Disease"/>
            <person name="Wu L."/>
            <person name="Ma J."/>
        </authorList>
    </citation>
    <scope>NUCLEOTIDE SEQUENCE [LARGE SCALE GENOMIC DNA]</scope>
    <source>
        <strain evidence="2">KCTC 52416</strain>
    </source>
</reference>
<proteinExistence type="predicted"/>